<dbReference type="RefSeq" id="WP_182324889.1">
    <property type="nucleotide sequence ID" value="NZ_JACGDE010000025.1"/>
</dbReference>
<comment type="caution">
    <text evidence="2">The sequence shown here is derived from an EMBL/GenBank/DDBJ whole genome shotgun (WGS) entry which is preliminary data.</text>
</comment>
<evidence type="ECO:0000313" key="2">
    <source>
        <dbReference type="EMBL" id="MBA6068105.1"/>
    </source>
</evidence>
<dbReference type="AlphaFoldDB" id="A0A7W2Q114"/>
<feature type="compositionally biased region" description="Polar residues" evidence="1">
    <location>
        <begin position="95"/>
        <end position="104"/>
    </location>
</feature>
<evidence type="ECO:0000313" key="3">
    <source>
        <dbReference type="Proteomes" id="UP000541770"/>
    </source>
</evidence>
<feature type="region of interest" description="Disordered" evidence="1">
    <location>
        <begin position="77"/>
        <end position="104"/>
    </location>
</feature>
<proteinExistence type="predicted"/>
<organism evidence="2 3">
    <name type="scientific">Pseudomonas mosselii</name>
    <dbReference type="NCBI Taxonomy" id="78327"/>
    <lineage>
        <taxon>Bacteria</taxon>
        <taxon>Pseudomonadati</taxon>
        <taxon>Pseudomonadota</taxon>
        <taxon>Gammaproteobacteria</taxon>
        <taxon>Pseudomonadales</taxon>
        <taxon>Pseudomonadaceae</taxon>
        <taxon>Pseudomonas</taxon>
    </lineage>
</organism>
<dbReference type="Proteomes" id="UP000541770">
    <property type="component" value="Unassembled WGS sequence"/>
</dbReference>
<dbReference type="EMBL" id="JACGDE010000025">
    <property type="protein sequence ID" value="MBA6068105.1"/>
    <property type="molecule type" value="Genomic_DNA"/>
</dbReference>
<sequence length="104" mass="11171">MASKKTFTQDDLQAAQERLAALPDLSRNKITQADFIAQLKDQIIALSKEKGYNTNEIKTVLLDLGVKVSGKDVDALVNPAKRTRTPRGTQGAGAKSQTTADSPS</sequence>
<accession>A0A7W2Q114</accession>
<name>A0A7W2Q114_9PSED</name>
<protein>
    <submittedName>
        <fullName evidence="2">Mobilization protein</fullName>
    </submittedName>
</protein>
<evidence type="ECO:0000256" key="1">
    <source>
        <dbReference type="SAM" id="MobiDB-lite"/>
    </source>
</evidence>
<gene>
    <name evidence="2" type="ORF">H4C75_25550</name>
</gene>
<reference evidence="2 3" key="1">
    <citation type="submission" date="2020-07" db="EMBL/GenBank/DDBJ databases">
        <title>Diversity of carbapenemase encoding genes among Pseudomonas putida group clinical isolates in a tertiary Brazilian hospital.</title>
        <authorList>
            <person name="Alberto-Lei F."/>
            <person name="Nodari C.S."/>
            <person name="Streling A.P."/>
            <person name="Paulino J.T."/>
            <person name="Bessa-Neto F.O."/>
            <person name="Cayo R."/>
            <person name="Gales A.C."/>
        </authorList>
    </citation>
    <scope>NUCLEOTIDE SEQUENCE [LARGE SCALE GENOMIC DNA]</scope>
    <source>
        <strain evidence="2 3">14802</strain>
    </source>
</reference>